<sequence length="442" mass="47498">MAHTLFSLRGPVSALALSLVALLGLMRLAQAVEIQEVTSPKGITAWLVEDHTVPIIALDFSFDGGSAQDPVGKEGLTRLLAATLDEGAGEMDSETFQAKLEELAISINFSTGKDRFYGSLRTLTPTLDEASDLLALAVNEPRFDEAPVERMKAQLSQRARRNESDPDAIAGRALAEAMFGDHPYARPTLGTAETLAGLNADDLANQKGKLLARKGLIIGVVGAIDAETLAGILDKVFAPLQEEGQLVQIADFEPEFGTGVNQQLAVPQTTILLGLPGLTRDDPDYQAAFVMNHILGGGTFTSWMYEEVREKRGLSYGAGTSLSPYAHTGLLIANAATKADRADETVKIMLEQISRMAETGPSEDELQSAKQYLTGSYPLRFDSSGKIARQLVALQNAELGIDYFDRRNSEIEAISLDDVKRVAKRLLADKAPTVVTVGPKQG</sequence>
<dbReference type="Proteomes" id="UP000048926">
    <property type="component" value="Unassembled WGS sequence"/>
</dbReference>
<dbReference type="Pfam" id="PF05193">
    <property type="entry name" value="Peptidase_M16_C"/>
    <property type="match status" value="1"/>
</dbReference>
<evidence type="ECO:0000259" key="2">
    <source>
        <dbReference type="Pfam" id="PF05193"/>
    </source>
</evidence>
<dbReference type="PANTHER" id="PTHR11851">
    <property type="entry name" value="METALLOPROTEASE"/>
    <property type="match status" value="1"/>
</dbReference>
<dbReference type="SUPFAM" id="SSF63411">
    <property type="entry name" value="LuxS/MPP-like metallohydrolase"/>
    <property type="match status" value="2"/>
</dbReference>
<dbReference type="GO" id="GO:0046872">
    <property type="term" value="F:metal ion binding"/>
    <property type="evidence" value="ECO:0007669"/>
    <property type="project" value="InterPro"/>
</dbReference>
<dbReference type="STRING" id="187304.B0E33_06615"/>
<dbReference type="EMBL" id="CXST01000002">
    <property type="protein sequence ID" value="CTQ44898.1"/>
    <property type="molecule type" value="Genomic_DNA"/>
</dbReference>
<dbReference type="InterPro" id="IPR007863">
    <property type="entry name" value="Peptidase_M16_C"/>
</dbReference>
<dbReference type="RefSeq" id="WP_055657773.1">
    <property type="nucleotide sequence ID" value="NZ_CXST01000002.1"/>
</dbReference>
<protein>
    <submittedName>
        <fullName evidence="3">Peptidase M16 inactive domain protein</fullName>
    </submittedName>
</protein>
<organism evidence="3 4">
    <name type="scientific">Roseibium aggregatum</name>
    <dbReference type="NCBI Taxonomy" id="187304"/>
    <lineage>
        <taxon>Bacteria</taxon>
        <taxon>Pseudomonadati</taxon>
        <taxon>Pseudomonadota</taxon>
        <taxon>Alphaproteobacteria</taxon>
        <taxon>Hyphomicrobiales</taxon>
        <taxon>Stappiaceae</taxon>
        <taxon>Roseibium</taxon>
    </lineage>
</organism>
<evidence type="ECO:0000259" key="1">
    <source>
        <dbReference type="Pfam" id="PF00675"/>
    </source>
</evidence>
<evidence type="ECO:0000313" key="3">
    <source>
        <dbReference type="EMBL" id="CTQ44898.1"/>
    </source>
</evidence>
<dbReference type="PANTHER" id="PTHR11851:SF224">
    <property type="entry name" value="PROCESSING PROTEASE"/>
    <property type="match status" value="1"/>
</dbReference>
<dbReference type="InterPro" id="IPR050361">
    <property type="entry name" value="MPP/UQCRC_Complex"/>
</dbReference>
<accession>A0A0M6Y5D9</accession>
<keyword evidence="4" id="KW-1185">Reference proteome</keyword>
<dbReference type="InterPro" id="IPR011249">
    <property type="entry name" value="Metalloenz_LuxS/M16"/>
</dbReference>
<dbReference type="AlphaFoldDB" id="A0A0M6Y5D9"/>
<dbReference type="KEGG" id="lagg:B0E33_06615"/>
<evidence type="ECO:0000313" key="4">
    <source>
        <dbReference type="Proteomes" id="UP000048926"/>
    </source>
</evidence>
<dbReference type="Pfam" id="PF00675">
    <property type="entry name" value="Peptidase_M16"/>
    <property type="match status" value="1"/>
</dbReference>
<reference evidence="4" key="1">
    <citation type="submission" date="2015-07" db="EMBL/GenBank/DDBJ databases">
        <authorList>
            <person name="Rodrigo-Torres Lidia"/>
            <person name="Arahal R.David."/>
        </authorList>
    </citation>
    <scope>NUCLEOTIDE SEQUENCE [LARGE SCALE GENOMIC DNA]</scope>
    <source>
        <strain evidence="4">CECT 4801</strain>
    </source>
</reference>
<feature type="domain" description="Peptidase M16 N-terminal" evidence="1">
    <location>
        <begin position="49"/>
        <end position="191"/>
    </location>
</feature>
<feature type="domain" description="Peptidase M16 C-terminal" evidence="2">
    <location>
        <begin position="198"/>
        <end position="372"/>
    </location>
</feature>
<dbReference type="InterPro" id="IPR011765">
    <property type="entry name" value="Pept_M16_N"/>
</dbReference>
<proteinExistence type="predicted"/>
<name>A0A0M6Y5D9_9HYPH</name>
<dbReference type="Gene3D" id="3.30.830.10">
    <property type="entry name" value="Metalloenzyme, LuxS/M16 peptidase-like"/>
    <property type="match status" value="2"/>
</dbReference>
<gene>
    <name evidence="3" type="ORF">LAL4801_03345</name>
</gene>